<gene>
    <name evidence="2" type="ORF">Tci_866449</name>
</gene>
<feature type="compositionally biased region" description="Basic and acidic residues" evidence="1">
    <location>
        <begin position="106"/>
        <end position="115"/>
    </location>
</feature>
<reference evidence="2" key="1">
    <citation type="journal article" date="2019" name="Sci. Rep.">
        <title>Draft genome of Tanacetum cinerariifolium, the natural source of mosquito coil.</title>
        <authorList>
            <person name="Yamashiro T."/>
            <person name="Shiraishi A."/>
            <person name="Satake H."/>
            <person name="Nakayama K."/>
        </authorList>
    </citation>
    <scope>NUCLEOTIDE SEQUENCE</scope>
</reference>
<accession>A0A699SA47</accession>
<proteinExistence type="predicted"/>
<protein>
    <submittedName>
        <fullName evidence="2">Uncharacterized protein</fullName>
    </submittedName>
</protein>
<feature type="non-terminal residue" evidence="2">
    <location>
        <position position="134"/>
    </location>
</feature>
<comment type="caution">
    <text evidence="2">The sequence shown here is derived from an EMBL/GenBank/DDBJ whole genome shotgun (WGS) entry which is preliminary data.</text>
</comment>
<feature type="compositionally biased region" description="Basic and acidic residues" evidence="1">
    <location>
        <begin position="125"/>
        <end position="134"/>
    </location>
</feature>
<dbReference type="EMBL" id="BKCJ011148925">
    <property type="protein sequence ID" value="GFC94479.1"/>
    <property type="molecule type" value="Genomic_DNA"/>
</dbReference>
<organism evidence="2">
    <name type="scientific">Tanacetum cinerariifolium</name>
    <name type="common">Dalmatian daisy</name>
    <name type="synonym">Chrysanthemum cinerariifolium</name>
    <dbReference type="NCBI Taxonomy" id="118510"/>
    <lineage>
        <taxon>Eukaryota</taxon>
        <taxon>Viridiplantae</taxon>
        <taxon>Streptophyta</taxon>
        <taxon>Embryophyta</taxon>
        <taxon>Tracheophyta</taxon>
        <taxon>Spermatophyta</taxon>
        <taxon>Magnoliopsida</taxon>
        <taxon>eudicotyledons</taxon>
        <taxon>Gunneridae</taxon>
        <taxon>Pentapetalae</taxon>
        <taxon>asterids</taxon>
        <taxon>campanulids</taxon>
        <taxon>Asterales</taxon>
        <taxon>Asteraceae</taxon>
        <taxon>Asteroideae</taxon>
        <taxon>Anthemideae</taxon>
        <taxon>Anthemidinae</taxon>
        <taxon>Tanacetum</taxon>
    </lineage>
</organism>
<sequence>HEDDSFEIDDALAEPKALESISVSDSVTTNGYYGGYGDEGIRRFDGYYGDGNKDGSTAVKEKGIVKHFGITLEEKEGKYDATAQQDEEDMARIKCYICQRMGHFDLERPSKDQRPTDGASTSRQQGEKDTHSSS</sequence>
<dbReference type="AlphaFoldDB" id="A0A699SA47"/>
<feature type="region of interest" description="Disordered" evidence="1">
    <location>
        <begin position="106"/>
        <end position="134"/>
    </location>
</feature>
<evidence type="ECO:0000313" key="2">
    <source>
        <dbReference type="EMBL" id="GFC94479.1"/>
    </source>
</evidence>
<feature type="non-terminal residue" evidence="2">
    <location>
        <position position="1"/>
    </location>
</feature>
<name>A0A699SA47_TANCI</name>
<evidence type="ECO:0000256" key="1">
    <source>
        <dbReference type="SAM" id="MobiDB-lite"/>
    </source>
</evidence>